<sequence length="44" mass="5305">MAYSETLKTMTTPQCCTSFSLYSPSYHFNHSKLFYFFYKYINNV</sequence>
<organism evidence="1">
    <name type="scientific">Anguilla anguilla</name>
    <name type="common">European freshwater eel</name>
    <name type="synonym">Muraena anguilla</name>
    <dbReference type="NCBI Taxonomy" id="7936"/>
    <lineage>
        <taxon>Eukaryota</taxon>
        <taxon>Metazoa</taxon>
        <taxon>Chordata</taxon>
        <taxon>Craniata</taxon>
        <taxon>Vertebrata</taxon>
        <taxon>Euteleostomi</taxon>
        <taxon>Actinopterygii</taxon>
        <taxon>Neopterygii</taxon>
        <taxon>Teleostei</taxon>
        <taxon>Anguilliformes</taxon>
        <taxon>Anguillidae</taxon>
        <taxon>Anguilla</taxon>
    </lineage>
</organism>
<reference evidence="1" key="2">
    <citation type="journal article" date="2015" name="Fish Shellfish Immunol.">
        <title>Early steps in the European eel (Anguilla anguilla)-Vibrio vulnificus interaction in the gills: Role of the RtxA13 toxin.</title>
        <authorList>
            <person name="Callol A."/>
            <person name="Pajuelo D."/>
            <person name="Ebbesson L."/>
            <person name="Teles M."/>
            <person name="MacKenzie S."/>
            <person name="Amaro C."/>
        </authorList>
    </citation>
    <scope>NUCLEOTIDE SEQUENCE</scope>
</reference>
<dbReference type="AlphaFoldDB" id="A0A0E9WRK2"/>
<name>A0A0E9WRK2_ANGAN</name>
<protein>
    <submittedName>
        <fullName evidence="1">Uncharacterized protein</fullName>
    </submittedName>
</protein>
<dbReference type="EMBL" id="GBXM01016484">
    <property type="protein sequence ID" value="JAH92093.1"/>
    <property type="molecule type" value="Transcribed_RNA"/>
</dbReference>
<evidence type="ECO:0000313" key="1">
    <source>
        <dbReference type="EMBL" id="JAH92093.1"/>
    </source>
</evidence>
<proteinExistence type="predicted"/>
<accession>A0A0E9WRK2</accession>
<reference evidence="1" key="1">
    <citation type="submission" date="2014-11" db="EMBL/GenBank/DDBJ databases">
        <authorList>
            <person name="Amaro Gonzalez C."/>
        </authorList>
    </citation>
    <scope>NUCLEOTIDE SEQUENCE</scope>
</reference>